<dbReference type="Gene3D" id="2.120.10.10">
    <property type="match status" value="1"/>
</dbReference>
<dbReference type="HOGENOM" id="CLU_692389_0_0_0"/>
<reference evidence="3" key="1">
    <citation type="submission" date="2011-02" db="EMBL/GenBank/DDBJ databases">
        <title>The complete genome of Planctomyces brasiliensis DSM 5305.</title>
        <authorList>
            <person name="Lucas S."/>
            <person name="Copeland A."/>
            <person name="Lapidus A."/>
            <person name="Bruce D."/>
            <person name="Goodwin L."/>
            <person name="Pitluck S."/>
            <person name="Kyrpides N."/>
            <person name="Mavromatis K."/>
            <person name="Pagani I."/>
            <person name="Ivanova N."/>
            <person name="Ovchinnikova G."/>
            <person name="Lu M."/>
            <person name="Detter J.C."/>
            <person name="Han C."/>
            <person name="Land M."/>
            <person name="Hauser L."/>
            <person name="Markowitz V."/>
            <person name="Cheng J.-F."/>
            <person name="Hugenholtz P."/>
            <person name="Woyke T."/>
            <person name="Wu D."/>
            <person name="Tindall B."/>
            <person name="Pomrenke H.G."/>
            <person name="Brambilla E."/>
            <person name="Klenk H.-P."/>
            <person name="Eisen J.A."/>
        </authorList>
    </citation>
    <scope>NUCLEOTIDE SEQUENCE [LARGE SCALE GENOMIC DNA]</scope>
    <source>
        <strain evidence="3">ATCC 49424 / DSM 5305 / JCM 21570 / IAM 15109 / NBRC 103401 / IFAM 1448</strain>
    </source>
</reference>
<name>F0STK4_RUBBR</name>
<dbReference type="CDD" id="cd15482">
    <property type="entry name" value="Sialidase_non-viral"/>
    <property type="match status" value="1"/>
</dbReference>
<dbReference type="SUPFAM" id="SSF50939">
    <property type="entry name" value="Sialidases"/>
    <property type="match status" value="1"/>
</dbReference>
<organism evidence="2 3">
    <name type="scientific">Rubinisphaera brasiliensis (strain ATCC 49424 / DSM 5305 / JCM 21570 / IAM 15109 / NBRC 103401 / IFAM 1448)</name>
    <name type="common">Planctomyces brasiliensis</name>
    <dbReference type="NCBI Taxonomy" id="756272"/>
    <lineage>
        <taxon>Bacteria</taxon>
        <taxon>Pseudomonadati</taxon>
        <taxon>Planctomycetota</taxon>
        <taxon>Planctomycetia</taxon>
        <taxon>Planctomycetales</taxon>
        <taxon>Planctomycetaceae</taxon>
        <taxon>Rubinisphaera</taxon>
    </lineage>
</organism>
<dbReference type="OrthoDB" id="246245at2"/>
<sequence>MSVRKLIFCLFLLAATVSQVFAEDPLAEDWDAKRAADAVLERLVRVTGAEVRGAHDAEFALVGDRAFVVAEVSEERAGESPAWPEVYVALSVVDLNTLDVEQIIPLARGEQEFENTTLPVGACFVPRILQKDEKTLRCYFASERPGQRQSTMWYRDFDLAAQEFAPTIHTVKLQTEAGTFEMQPRYLYEDATRHGFHRPAVDYGLYLFDSFKQFEGRTYVALNNFPGKQNALSLMHDDFETFEVLGHYNAPKSAATSESAVNRLPDGTWMAICRNDGGNYLFMSSGDGRTWTEGREMPFVQNGANSKPTFDRFNDVYYLGWQDKTRVDNVHRSVFNVDVSHDGKSWQRKYRFETTKSFQYPTFHEHNGSIWLAVTQGDSDPSRKERIMFGKLEDLDGE</sequence>
<feature type="chain" id="PRO_5003256650" description="Exo-alpha-sialidase" evidence="1">
    <location>
        <begin position="23"/>
        <end position="398"/>
    </location>
</feature>
<dbReference type="Proteomes" id="UP000006860">
    <property type="component" value="Chromosome"/>
</dbReference>
<evidence type="ECO:0000313" key="2">
    <source>
        <dbReference type="EMBL" id="ADY61473.1"/>
    </source>
</evidence>
<dbReference type="AlphaFoldDB" id="F0STK4"/>
<dbReference type="KEGG" id="pbs:Plabr_3895"/>
<keyword evidence="1" id="KW-0732">Signal</keyword>
<dbReference type="EMBL" id="CP002546">
    <property type="protein sequence ID" value="ADY61473.1"/>
    <property type="molecule type" value="Genomic_DNA"/>
</dbReference>
<dbReference type="eggNOG" id="ENOG502Z934">
    <property type="taxonomic scope" value="Bacteria"/>
</dbReference>
<evidence type="ECO:0008006" key="4">
    <source>
        <dbReference type="Google" id="ProtNLM"/>
    </source>
</evidence>
<gene>
    <name evidence="2" type="ordered locus">Plabr_3895</name>
</gene>
<feature type="signal peptide" evidence="1">
    <location>
        <begin position="1"/>
        <end position="22"/>
    </location>
</feature>
<protein>
    <recommendedName>
        <fullName evidence="4">Exo-alpha-sialidase</fullName>
    </recommendedName>
</protein>
<dbReference type="InterPro" id="IPR036278">
    <property type="entry name" value="Sialidase_sf"/>
</dbReference>
<accession>F0STK4</accession>
<proteinExistence type="predicted"/>
<dbReference type="RefSeq" id="WP_013630190.1">
    <property type="nucleotide sequence ID" value="NC_015174.1"/>
</dbReference>
<evidence type="ECO:0000256" key="1">
    <source>
        <dbReference type="SAM" id="SignalP"/>
    </source>
</evidence>
<keyword evidence="3" id="KW-1185">Reference proteome</keyword>
<evidence type="ECO:0000313" key="3">
    <source>
        <dbReference type="Proteomes" id="UP000006860"/>
    </source>
</evidence>